<dbReference type="PANTHER" id="PTHR35024:SF4">
    <property type="entry name" value="POLYMER-FORMING CYTOSKELETAL PROTEIN"/>
    <property type="match status" value="1"/>
</dbReference>
<accession>A0A3B0UPE7</accession>
<dbReference type="AlphaFoldDB" id="A0A3B0UPE7"/>
<sequence>MFNKDNTTSNTIATNSSSKEDTLLGKNTKIKGDVNFNGTLHLDGSISGSLLGSQNDDVLIISETGLIEGKIEVANIIINGTIKGDIIASGKIEVASKANIEGNVYYQNIEMEAGSKINGQLIYQDSDKPKKITNIDDKKAK</sequence>
<evidence type="ECO:0000313" key="1">
    <source>
        <dbReference type="EMBL" id="VAW32995.1"/>
    </source>
</evidence>
<gene>
    <name evidence="1" type="ORF">MNBD_GAMMA01-2065</name>
</gene>
<dbReference type="EMBL" id="UOEW01000014">
    <property type="protein sequence ID" value="VAW32995.1"/>
    <property type="molecule type" value="Genomic_DNA"/>
</dbReference>
<dbReference type="Pfam" id="PF04519">
    <property type="entry name" value="Bactofilin"/>
    <property type="match status" value="1"/>
</dbReference>
<evidence type="ECO:0008006" key="2">
    <source>
        <dbReference type="Google" id="ProtNLM"/>
    </source>
</evidence>
<name>A0A3B0UPE7_9ZZZZ</name>
<dbReference type="PANTHER" id="PTHR35024">
    <property type="entry name" value="HYPOTHETICAL CYTOSOLIC PROTEIN"/>
    <property type="match status" value="1"/>
</dbReference>
<dbReference type="InterPro" id="IPR007607">
    <property type="entry name" value="BacA/B"/>
</dbReference>
<protein>
    <recommendedName>
        <fullName evidence="2">Integral membrane protein CcmA involved in cell shape determination</fullName>
    </recommendedName>
</protein>
<reference evidence="1" key="1">
    <citation type="submission" date="2018-06" db="EMBL/GenBank/DDBJ databases">
        <authorList>
            <person name="Zhirakovskaya E."/>
        </authorList>
    </citation>
    <scope>NUCLEOTIDE SEQUENCE</scope>
</reference>
<organism evidence="1">
    <name type="scientific">hydrothermal vent metagenome</name>
    <dbReference type="NCBI Taxonomy" id="652676"/>
    <lineage>
        <taxon>unclassified sequences</taxon>
        <taxon>metagenomes</taxon>
        <taxon>ecological metagenomes</taxon>
    </lineage>
</organism>
<proteinExistence type="predicted"/>